<dbReference type="InterPro" id="IPR006059">
    <property type="entry name" value="SBP"/>
</dbReference>
<feature type="signal peptide" evidence="1">
    <location>
        <begin position="1"/>
        <end position="20"/>
    </location>
</feature>
<gene>
    <name evidence="2" type="ORF">H9638_03305</name>
</gene>
<accession>A0ABR8YFU3</accession>
<evidence type="ECO:0000313" key="3">
    <source>
        <dbReference type="Proteomes" id="UP000652763"/>
    </source>
</evidence>
<dbReference type="SUPFAM" id="SSF53850">
    <property type="entry name" value="Periplasmic binding protein-like II"/>
    <property type="match status" value="1"/>
</dbReference>
<evidence type="ECO:0000313" key="2">
    <source>
        <dbReference type="EMBL" id="MBD8042834.1"/>
    </source>
</evidence>
<organism evidence="2 3">
    <name type="scientific">Arthrobacter pullicola</name>
    <dbReference type="NCBI Taxonomy" id="2762224"/>
    <lineage>
        <taxon>Bacteria</taxon>
        <taxon>Bacillati</taxon>
        <taxon>Actinomycetota</taxon>
        <taxon>Actinomycetes</taxon>
        <taxon>Micrococcales</taxon>
        <taxon>Micrococcaceae</taxon>
        <taxon>Arthrobacter</taxon>
    </lineage>
</organism>
<evidence type="ECO:0000256" key="1">
    <source>
        <dbReference type="SAM" id="SignalP"/>
    </source>
</evidence>
<protein>
    <submittedName>
        <fullName evidence="2">ABC transporter substrate-binding protein</fullName>
    </submittedName>
</protein>
<sequence length="438" mass="46850">MPRPTRRAFTSAAKALSVLAAGSLMLTACGGGSGSTNADGDVAITMYYPVAVGGPLTAVVDGLIGECEDANPGIAVEAVYAGSYADTMTKAQTAARSGDGPDLAVLLTTELFTLQDQNLIVPLNDISDDLGWAEDRFYEPFLTSGKDSEGTLWSIPFQRSTIVQYHNKDLFAQAGLDPEAPPATWEELSAAAKAIKDSGAAEYGIEIPSTQFGYWMFQALAVQAGTEITDGSGTQTRFDDPAAIEAMEYWKQLADEGLMPSGTTEWASTPEDFLQGRTAMMWTTTGNLTNVRTNAGFEFGVSQLPAHAQPGSPTGGGNLYVFEQADDAQREAALTIADCLTQPERTSKWSIETGYVATGAEAWETPEMKEYTAEFPQAEVAREQLDNAVIELSTHENGRVVQMVNDAIASVLTGQQEPEAGMRGLQKQIDGVLETYRD</sequence>
<proteinExistence type="predicted"/>
<dbReference type="PANTHER" id="PTHR43649:SF12">
    <property type="entry name" value="DIACETYLCHITOBIOSE BINDING PROTEIN DASA"/>
    <property type="match status" value="1"/>
</dbReference>
<dbReference type="PROSITE" id="PS51257">
    <property type="entry name" value="PROKAR_LIPOPROTEIN"/>
    <property type="match status" value="1"/>
</dbReference>
<name>A0ABR8YFU3_9MICC</name>
<reference evidence="2 3" key="1">
    <citation type="submission" date="2020-08" db="EMBL/GenBank/DDBJ databases">
        <title>A Genomic Blueprint of the Chicken Gut Microbiome.</title>
        <authorList>
            <person name="Gilroy R."/>
            <person name="Ravi A."/>
            <person name="Getino M."/>
            <person name="Pursley I."/>
            <person name="Horton D.L."/>
            <person name="Alikhan N.-F."/>
            <person name="Baker D."/>
            <person name="Gharbi K."/>
            <person name="Hall N."/>
            <person name="Watson M."/>
            <person name="Adriaenssens E.M."/>
            <person name="Foster-Nyarko E."/>
            <person name="Jarju S."/>
            <person name="Secka A."/>
            <person name="Antonio M."/>
            <person name="Oren A."/>
            <person name="Chaudhuri R."/>
            <person name="La Ragione R.M."/>
            <person name="Hildebrand F."/>
            <person name="Pallen M.J."/>
        </authorList>
    </citation>
    <scope>NUCLEOTIDE SEQUENCE [LARGE SCALE GENOMIC DNA]</scope>
    <source>
        <strain evidence="2 3">Sa2BUA2</strain>
    </source>
</reference>
<dbReference type="Proteomes" id="UP000652763">
    <property type="component" value="Unassembled WGS sequence"/>
</dbReference>
<dbReference type="Pfam" id="PF13416">
    <property type="entry name" value="SBP_bac_8"/>
    <property type="match status" value="1"/>
</dbReference>
<keyword evidence="3" id="KW-1185">Reference proteome</keyword>
<keyword evidence="1" id="KW-0732">Signal</keyword>
<dbReference type="PANTHER" id="PTHR43649">
    <property type="entry name" value="ARABINOSE-BINDING PROTEIN-RELATED"/>
    <property type="match status" value="1"/>
</dbReference>
<dbReference type="InterPro" id="IPR050490">
    <property type="entry name" value="Bact_solute-bd_prot1"/>
</dbReference>
<dbReference type="CDD" id="cd14748">
    <property type="entry name" value="PBP2_UgpB"/>
    <property type="match status" value="1"/>
</dbReference>
<dbReference type="EMBL" id="JACSQC010000001">
    <property type="protein sequence ID" value="MBD8042834.1"/>
    <property type="molecule type" value="Genomic_DNA"/>
</dbReference>
<dbReference type="Gene3D" id="3.40.190.10">
    <property type="entry name" value="Periplasmic binding protein-like II"/>
    <property type="match status" value="2"/>
</dbReference>
<comment type="caution">
    <text evidence="2">The sequence shown here is derived from an EMBL/GenBank/DDBJ whole genome shotgun (WGS) entry which is preliminary data.</text>
</comment>
<feature type="chain" id="PRO_5046580802" evidence="1">
    <location>
        <begin position="21"/>
        <end position="438"/>
    </location>
</feature>